<dbReference type="GO" id="GO:0032259">
    <property type="term" value="P:methylation"/>
    <property type="evidence" value="ECO:0007669"/>
    <property type="project" value="UniProtKB-KW"/>
</dbReference>
<dbReference type="PIRSF" id="PIRSF018637">
    <property type="entry name" value="TrmK"/>
    <property type="match status" value="1"/>
</dbReference>
<gene>
    <name evidence="1" type="ORF">SAMN02745196_02364</name>
</gene>
<accession>A0A1M5XPX8</accession>
<organism evidence="1 2">
    <name type="scientific">Clostridium collagenovorans DSM 3089</name>
    <dbReference type="NCBI Taxonomy" id="1121306"/>
    <lineage>
        <taxon>Bacteria</taxon>
        <taxon>Bacillati</taxon>
        <taxon>Bacillota</taxon>
        <taxon>Clostridia</taxon>
        <taxon>Eubacteriales</taxon>
        <taxon>Clostridiaceae</taxon>
        <taxon>Clostridium</taxon>
    </lineage>
</organism>
<evidence type="ECO:0000313" key="1">
    <source>
        <dbReference type="EMBL" id="SHI01712.1"/>
    </source>
</evidence>
<dbReference type="Gene3D" id="3.40.50.150">
    <property type="entry name" value="Vaccinia Virus protein VP39"/>
    <property type="match status" value="1"/>
</dbReference>
<dbReference type="EMBL" id="FQXP01000009">
    <property type="protein sequence ID" value="SHI01712.1"/>
    <property type="molecule type" value="Genomic_DNA"/>
</dbReference>
<keyword evidence="1" id="KW-0808">Transferase</keyword>
<dbReference type="PANTHER" id="PTHR38451:SF1">
    <property type="entry name" value="TRNA (ADENINE(22)-N(1))-METHYLTRANSFERASE"/>
    <property type="match status" value="1"/>
</dbReference>
<evidence type="ECO:0000313" key="2">
    <source>
        <dbReference type="Proteomes" id="UP000184526"/>
    </source>
</evidence>
<dbReference type="AlphaFoldDB" id="A0A1M5XPX8"/>
<dbReference type="PANTHER" id="PTHR38451">
    <property type="entry name" value="TRNA (ADENINE(22)-N(1))-METHYLTRANSFERASE"/>
    <property type="match status" value="1"/>
</dbReference>
<dbReference type="OrthoDB" id="5881184at2"/>
<dbReference type="InterPro" id="IPR029063">
    <property type="entry name" value="SAM-dependent_MTases_sf"/>
</dbReference>
<dbReference type="Proteomes" id="UP000184526">
    <property type="component" value="Unassembled WGS sequence"/>
</dbReference>
<dbReference type="InterPro" id="IPR006901">
    <property type="entry name" value="TrmK"/>
</dbReference>
<dbReference type="Pfam" id="PF04816">
    <property type="entry name" value="TrmK"/>
    <property type="match status" value="1"/>
</dbReference>
<dbReference type="STRING" id="1121306.SAMN02745196_02364"/>
<protein>
    <submittedName>
        <fullName evidence="1">tRNA (Adenine22-N1)-methyltransferase</fullName>
    </submittedName>
</protein>
<reference evidence="1 2" key="1">
    <citation type="submission" date="2016-11" db="EMBL/GenBank/DDBJ databases">
        <authorList>
            <person name="Jaros S."/>
            <person name="Januszkiewicz K."/>
            <person name="Wedrychowicz H."/>
        </authorList>
    </citation>
    <scope>NUCLEOTIDE SEQUENCE [LARGE SCALE GENOMIC DNA]</scope>
    <source>
        <strain evidence="1 2">DSM 3089</strain>
    </source>
</reference>
<dbReference type="RefSeq" id="WP_072832220.1">
    <property type="nucleotide sequence ID" value="NZ_FQXP01000009.1"/>
</dbReference>
<sequence length="228" mass="25881">MDLSIRLQKIADLIEPCESVVDVGTDHGYIPIYLVKNNICKKAIASDINKGPIERAKNNIRMKGLSGNVKCRLGAGLSTIKKNEVDVAVIAGMGGNLIRDILNDKLEVFKALKYAVIQPTQNVEVFRKYVLDSGYEILGEDICFDEGKFYQMLKIRYRKAAPIEVENEIFYDISENLIKQKHPVAIEYAQHLIEKYERVCSSLNEDTENSKARKIELKKKINSLKEVM</sequence>
<keyword evidence="1" id="KW-0489">Methyltransferase</keyword>
<dbReference type="GO" id="GO:0160105">
    <property type="term" value="F:tRNA (adenine(22)-N1)-methyltransferase activity"/>
    <property type="evidence" value="ECO:0007669"/>
    <property type="project" value="InterPro"/>
</dbReference>
<name>A0A1M5XPX8_9CLOT</name>
<dbReference type="SUPFAM" id="SSF53335">
    <property type="entry name" value="S-adenosyl-L-methionine-dependent methyltransferases"/>
    <property type="match status" value="1"/>
</dbReference>
<keyword evidence="2" id="KW-1185">Reference proteome</keyword>
<proteinExistence type="predicted"/>